<dbReference type="Proteomes" id="UP000101183">
    <property type="component" value="Segment"/>
</dbReference>
<keyword evidence="6" id="KW-1185">Reference proteome</keyword>
<reference evidence="4" key="2">
    <citation type="journal article" date="2015" name="Can. J. Microbiol.">
        <title>Characterization and Prevalence of A New Fatal Genotype CyHV-2 in Mainland China.</title>
        <authorList>
            <person name="Li L."/>
            <person name="Luo Y."/>
            <person name="Gao Z."/>
            <person name="Huang J."/>
            <person name="Zheng X."/>
            <person name="Nie H."/>
            <person name="Zhang J."/>
            <person name="Lin L."/>
            <person name="Yuan J."/>
        </authorList>
    </citation>
    <scope>NUCLEOTIDE SEQUENCE [LARGE SCALE GENOMIC DNA]</scope>
    <source>
        <strain evidence="4">SY-C1</strain>
    </source>
</reference>
<keyword evidence="2" id="KW-1133">Transmembrane helix</keyword>
<dbReference type="EMBL" id="JQ815364">
    <property type="protein sequence ID" value="AFJ20591.1"/>
    <property type="molecule type" value="Genomic_DNA"/>
</dbReference>
<reference evidence="3 6" key="1">
    <citation type="journal article" date="2013" name="J. Virol.">
        <title>Comparative genomics of carp herpesviruses.</title>
        <authorList>
            <person name="Davison A.J."/>
            <person name="Kurobe T."/>
            <person name="Gatherer D."/>
            <person name="Cunningham C."/>
            <person name="Korf I."/>
            <person name="Fukuda H."/>
            <person name="Hedrick R.P."/>
            <person name="Waltzek T.B."/>
        </authorList>
    </citation>
    <scope>NUCLEOTIDE SEQUENCE [LARGE SCALE GENOMIC DNA]</scope>
    <source>
        <strain evidence="3">ST-J1</strain>
    </source>
</reference>
<dbReference type="GeneID" id="14011440"/>
<name>K7PBQ9_CYHV2</name>
<evidence type="ECO:0000256" key="2">
    <source>
        <dbReference type="SAM" id="Phobius"/>
    </source>
</evidence>
<evidence type="ECO:0000313" key="4">
    <source>
        <dbReference type="EMBL" id="AKC01990.1"/>
    </source>
</evidence>
<gene>
    <name evidence="3" type="ORF">CyHV2_ORF37</name>
</gene>
<evidence type="ECO:0000313" key="7">
    <source>
        <dbReference type="Proteomes" id="UP000126788"/>
    </source>
</evidence>
<reference evidence="7" key="4">
    <citation type="journal article" date="2022" name="Can. J. Microbiol.">
        <title>Characterization and Prevalence of A New Fatal Genotype CyHV-2 in Mainland China.</title>
        <authorList>
            <person name="Li L."/>
            <person name="Luo Y."/>
            <person name="Gao Z."/>
            <person name="Huang J."/>
            <person name="Zheng X."/>
            <person name="Nie H."/>
            <person name="Zhang J."/>
            <person name="Lin L."/>
            <person name="Yuan J."/>
        </authorList>
    </citation>
    <scope>NUCLEOTIDE SEQUENCE [LARGE SCALE GENOMIC DNA]</scope>
</reference>
<feature type="region of interest" description="Disordered" evidence="1">
    <location>
        <begin position="83"/>
        <end position="129"/>
    </location>
</feature>
<dbReference type="RefSeq" id="YP_007003861.1">
    <property type="nucleotide sequence ID" value="NC_019495.1"/>
</dbReference>
<proteinExistence type="predicted"/>
<feature type="compositionally biased region" description="Low complexity" evidence="1">
    <location>
        <begin position="88"/>
        <end position="102"/>
    </location>
</feature>
<reference evidence="5" key="3">
    <citation type="submission" date="2019-10" db="EMBL/GenBank/DDBJ databases">
        <title>The complete genome of Cyprinid herpesvirus 2, a new strain isolated from Allogynogenetic crucian carp.</title>
        <authorList>
            <person name="Jiang Y."/>
            <person name="Wang H."/>
            <person name="Lu L."/>
        </authorList>
    </citation>
    <scope>NUCLEOTIDE SEQUENCE</scope>
    <source>
        <strain evidence="5">YC-01</strain>
    </source>
</reference>
<dbReference type="Proteomes" id="UP000126788">
    <property type="component" value="Genome"/>
</dbReference>
<feature type="transmembrane region" description="Helical" evidence="2">
    <location>
        <begin position="20"/>
        <end position="41"/>
    </location>
</feature>
<dbReference type="KEGG" id="vg:14011440"/>
<dbReference type="EMBL" id="MN593216">
    <property type="protein sequence ID" value="QIV66858.1"/>
    <property type="molecule type" value="Genomic_DNA"/>
</dbReference>
<keyword evidence="2" id="KW-0472">Membrane</keyword>
<evidence type="ECO:0000256" key="1">
    <source>
        <dbReference type="SAM" id="MobiDB-lite"/>
    </source>
</evidence>
<organism evidence="3 6">
    <name type="scientific">Cyprinid herpesvirus 2</name>
    <name type="common">CyHV-2</name>
    <dbReference type="NCBI Taxonomy" id="317878"/>
    <lineage>
        <taxon>Viruses</taxon>
        <taxon>Duplodnaviria</taxon>
        <taxon>Heunggongvirae</taxon>
        <taxon>Peploviricota</taxon>
        <taxon>Herviviricetes</taxon>
        <taxon>Herpesvirales</taxon>
        <taxon>Alloherpesviridae</taxon>
        <taxon>Cyvirus</taxon>
        <taxon>Cyvirus cyprinidallo2</taxon>
    </lineage>
</organism>
<protein>
    <submittedName>
        <fullName evidence="3">Protein ORF37</fullName>
    </submittedName>
</protein>
<dbReference type="EMBL" id="KM200722">
    <property type="protein sequence ID" value="AKC01990.1"/>
    <property type="molecule type" value="Genomic_DNA"/>
</dbReference>
<evidence type="ECO:0000313" key="6">
    <source>
        <dbReference type="Proteomes" id="UP000101183"/>
    </source>
</evidence>
<accession>K7PBQ9</accession>
<evidence type="ECO:0000313" key="5">
    <source>
        <dbReference type="EMBL" id="QIV66858.1"/>
    </source>
</evidence>
<keyword evidence="2" id="KW-0812">Transmembrane</keyword>
<sequence>MSETSAPSHHHNTAIETNAALISGITIALLVVVILYVTSMCKRVRDLQRRRAEDVARFVTPPSFNRFPGFVSPNATEMIIIERRRDAPTPAAPTLSSADSTPISDDPVAAPAPISTDSDDESDAHQPSKTVTFSNVCEISVIDCTEPEIDDTLVSESL</sequence>
<evidence type="ECO:0000313" key="3">
    <source>
        <dbReference type="EMBL" id="AFJ20591.1"/>
    </source>
</evidence>